<organism evidence="3 4">
    <name type="scientific">Gordonibacter pamelaeae</name>
    <dbReference type="NCBI Taxonomy" id="471189"/>
    <lineage>
        <taxon>Bacteria</taxon>
        <taxon>Bacillati</taxon>
        <taxon>Actinomycetota</taxon>
        <taxon>Coriobacteriia</taxon>
        <taxon>Eggerthellales</taxon>
        <taxon>Eggerthellaceae</taxon>
        <taxon>Gordonibacter</taxon>
    </lineage>
</organism>
<dbReference type="Pfam" id="PF07811">
    <property type="entry name" value="TadE"/>
    <property type="match status" value="1"/>
</dbReference>
<keyword evidence="1" id="KW-1133">Transmembrane helix</keyword>
<comment type="caution">
    <text evidence="3">The sequence shown here is derived from an EMBL/GenBank/DDBJ whole genome shotgun (WGS) entry which is preliminary data.</text>
</comment>
<feature type="domain" description="TadE-like" evidence="2">
    <location>
        <begin position="31"/>
        <end position="73"/>
    </location>
</feature>
<keyword evidence="1" id="KW-0472">Membrane</keyword>
<dbReference type="AlphaFoldDB" id="A0A369M783"/>
<dbReference type="OrthoDB" id="3174537at2"/>
<reference evidence="3 4" key="1">
    <citation type="journal article" date="2018" name="Elife">
        <title>Discovery and characterization of a prevalent human gut bacterial enzyme sufficient for the inactivation of a family of plant toxins.</title>
        <authorList>
            <person name="Koppel N."/>
            <person name="Bisanz J.E."/>
            <person name="Pandelia M.E."/>
            <person name="Turnbaugh P.J."/>
            <person name="Balskus E.P."/>
        </authorList>
    </citation>
    <scope>NUCLEOTIDE SEQUENCE [LARGE SCALE GENOMIC DNA]</scope>
    <source>
        <strain evidence="3 4">3C</strain>
    </source>
</reference>
<dbReference type="EMBL" id="PPTS01000001">
    <property type="protein sequence ID" value="RDB67264.1"/>
    <property type="molecule type" value="Genomic_DNA"/>
</dbReference>
<dbReference type="RefSeq" id="WP_114568235.1">
    <property type="nucleotide sequence ID" value="NZ_CABMMS010000001.1"/>
</dbReference>
<gene>
    <name evidence="3" type="ORF">C1877_02180</name>
</gene>
<evidence type="ECO:0000313" key="3">
    <source>
        <dbReference type="EMBL" id="RDB67264.1"/>
    </source>
</evidence>
<keyword evidence="4" id="KW-1185">Reference proteome</keyword>
<name>A0A369M783_9ACTN</name>
<accession>A0A369M783</accession>
<evidence type="ECO:0000313" key="4">
    <source>
        <dbReference type="Proteomes" id="UP000254000"/>
    </source>
</evidence>
<keyword evidence="1" id="KW-0812">Transmembrane</keyword>
<evidence type="ECO:0000256" key="1">
    <source>
        <dbReference type="SAM" id="Phobius"/>
    </source>
</evidence>
<dbReference type="GeneID" id="78358522"/>
<sequence>MAGQNPRFGGGALRARRTWRARRSFAGRERGQATVEAAVLIPVLFTALLLLLQPGILLYDRMVMQGAAAEGCRLLATKTAAQGDMDGSCEAFVRHRLGAVPPHDCFHVHRGGCSWDIVLAGDEGSQTVSVTVGTDVCPLPLLDAGAALLGMTDAAGNLHLETTVSLPAQPAWVDGAEAGRDPAGWIGAWLR</sequence>
<dbReference type="Proteomes" id="UP000254000">
    <property type="component" value="Unassembled WGS sequence"/>
</dbReference>
<protein>
    <submittedName>
        <fullName evidence="3">Pilus assembly protein TadE</fullName>
    </submittedName>
</protein>
<evidence type="ECO:0000259" key="2">
    <source>
        <dbReference type="Pfam" id="PF07811"/>
    </source>
</evidence>
<feature type="transmembrane region" description="Helical" evidence="1">
    <location>
        <begin position="37"/>
        <end position="59"/>
    </location>
</feature>
<proteinExistence type="predicted"/>
<dbReference type="InterPro" id="IPR012495">
    <property type="entry name" value="TadE-like_dom"/>
</dbReference>